<dbReference type="GO" id="GO:0046872">
    <property type="term" value="F:metal ion binding"/>
    <property type="evidence" value="ECO:0007669"/>
    <property type="project" value="InterPro"/>
</dbReference>
<evidence type="ECO:0000256" key="1">
    <source>
        <dbReference type="PROSITE-ProRule" id="PRU00409"/>
    </source>
</evidence>
<organism evidence="3 4">
    <name type="scientific">Methanofollis aquaemaris</name>
    <dbReference type="NCBI Taxonomy" id="126734"/>
    <lineage>
        <taxon>Archaea</taxon>
        <taxon>Methanobacteriati</taxon>
        <taxon>Methanobacteriota</taxon>
        <taxon>Stenosarchaea group</taxon>
        <taxon>Methanomicrobia</taxon>
        <taxon>Methanomicrobiales</taxon>
        <taxon>Methanomicrobiaceae</taxon>
        <taxon>Methanofollis</taxon>
    </lineage>
</organism>
<dbReference type="PROSITE" id="PS50975">
    <property type="entry name" value="ATP_GRASP"/>
    <property type="match status" value="1"/>
</dbReference>
<dbReference type="Proteomes" id="UP001042704">
    <property type="component" value="Chromosome"/>
</dbReference>
<dbReference type="InterPro" id="IPR011761">
    <property type="entry name" value="ATP-grasp"/>
</dbReference>
<accession>A0A8A3S7H5</accession>
<dbReference type="GO" id="GO:0005524">
    <property type="term" value="F:ATP binding"/>
    <property type="evidence" value="ECO:0007669"/>
    <property type="project" value="UniProtKB-UniRule"/>
</dbReference>
<evidence type="ECO:0000313" key="4">
    <source>
        <dbReference type="Proteomes" id="UP001042704"/>
    </source>
</evidence>
<evidence type="ECO:0000259" key="2">
    <source>
        <dbReference type="PROSITE" id="PS50975"/>
    </source>
</evidence>
<dbReference type="EMBL" id="CP036172">
    <property type="protein sequence ID" value="QSZ67883.1"/>
    <property type="molecule type" value="Genomic_DNA"/>
</dbReference>
<feature type="domain" description="ATP-grasp" evidence="2">
    <location>
        <begin position="104"/>
        <end position="286"/>
    </location>
</feature>
<dbReference type="GeneID" id="76424787"/>
<dbReference type="SUPFAM" id="SSF56059">
    <property type="entry name" value="Glutathione synthetase ATP-binding domain-like"/>
    <property type="match status" value="1"/>
</dbReference>
<protein>
    <recommendedName>
        <fullName evidence="2">ATP-grasp domain-containing protein</fullName>
    </recommendedName>
</protein>
<proteinExistence type="predicted"/>
<dbReference type="AlphaFoldDB" id="A0A8A3S7H5"/>
<dbReference type="RefSeq" id="WP_265580800.1">
    <property type="nucleotide sequence ID" value="NZ_CP036172.1"/>
</dbReference>
<name>A0A8A3S7H5_9EURY</name>
<reference evidence="3" key="1">
    <citation type="journal article" date="2001" name="Int. J. Syst. Evol. Microbiol.">
        <title>Methanofollis aquaemaris sp. nov., a methanogen isolated from an aquaculture fish pond.</title>
        <authorList>
            <person name="Lai M.C."/>
            <person name="Chen S.C."/>
        </authorList>
    </citation>
    <scope>NUCLEOTIDE SEQUENCE</scope>
    <source>
        <strain evidence="3">N2F9704</strain>
    </source>
</reference>
<dbReference type="KEGG" id="maqe:RJ40_10450"/>
<evidence type="ECO:0000313" key="3">
    <source>
        <dbReference type="EMBL" id="QSZ67883.1"/>
    </source>
</evidence>
<sequence>MKKILILQPDLDQSVSIAKYIKKHSDRYYVVGGYEEGVPIPGRFSYFDEMIVVPSDSDLIPENYDLIIPTGAKSTFQEITQKGTINIGNIKYDKANLIVFDKVKTLEIVREIGIPIPDMYSDLDEVLEYPVFYKQDFERGGGARGILKDKSELRGVFNEKGQIYQEYINSPSTYGVAFLAHEGHMITSFIQKELLSYPRAGGSGVVLTIFDDPGLIEYTKRIIQRLNLSGWGLVEFKYCPKRDDYVFMEVNAKFWASIELAFMNNSVFLKELFDIDYTEPKTSNIIFMNRLVEYGILEYIQTCVEYKDFYKLNSLKSVTELTLGCLRGVRRNIMGDLD</sequence>
<keyword evidence="1" id="KW-0067">ATP-binding</keyword>
<dbReference type="Gene3D" id="3.30.470.20">
    <property type="entry name" value="ATP-grasp fold, B domain"/>
    <property type="match status" value="1"/>
</dbReference>
<gene>
    <name evidence="3" type="ORF">RJ40_10450</name>
</gene>
<keyword evidence="4" id="KW-1185">Reference proteome</keyword>
<reference evidence="3" key="2">
    <citation type="submission" date="2019-02" db="EMBL/GenBank/DDBJ databases">
        <authorList>
            <person name="Chen S.-C."/>
            <person name="Chien H.-H."/>
            <person name="Lai M.-C."/>
        </authorList>
    </citation>
    <scope>NUCLEOTIDE SEQUENCE</scope>
    <source>
        <strain evidence="3">N2F9704</strain>
    </source>
</reference>
<keyword evidence="1" id="KW-0547">Nucleotide-binding</keyword>